<evidence type="ECO:0000313" key="1">
    <source>
        <dbReference type="EMBL" id="KAK4647897.1"/>
    </source>
</evidence>
<evidence type="ECO:0000313" key="2">
    <source>
        <dbReference type="Proteomes" id="UP001322138"/>
    </source>
</evidence>
<name>A0ABR0FX36_9PEZI</name>
<dbReference type="EMBL" id="JAFFGZ010000001">
    <property type="protein sequence ID" value="KAK4647897.1"/>
    <property type="molecule type" value="Genomic_DNA"/>
</dbReference>
<keyword evidence="2" id="KW-1185">Reference proteome</keyword>
<reference evidence="1 2" key="1">
    <citation type="journal article" date="2023" name="bioRxiv">
        <title>High-quality genome assemblies of four members of thePodospora anserinaspecies complex.</title>
        <authorList>
            <person name="Ament-Velasquez S.L."/>
            <person name="Vogan A.A."/>
            <person name="Wallerman O."/>
            <person name="Hartmann F."/>
            <person name="Gautier V."/>
            <person name="Silar P."/>
            <person name="Giraud T."/>
            <person name="Johannesson H."/>
        </authorList>
    </citation>
    <scope>NUCLEOTIDE SEQUENCE [LARGE SCALE GENOMIC DNA]</scope>
    <source>
        <strain evidence="1 2">CBS 112042</strain>
    </source>
</reference>
<accession>A0ABR0FX36</accession>
<dbReference type="GeneID" id="87893282"/>
<gene>
    <name evidence="1" type="ORF">QC761_105465</name>
</gene>
<comment type="caution">
    <text evidence="1">The sequence shown here is derived from an EMBL/GenBank/DDBJ whole genome shotgun (WGS) entry which is preliminary data.</text>
</comment>
<organism evidence="1 2">
    <name type="scientific">Podospora bellae-mahoneyi</name>
    <dbReference type="NCBI Taxonomy" id="2093777"/>
    <lineage>
        <taxon>Eukaryota</taxon>
        <taxon>Fungi</taxon>
        <taxon>Dikarya</taxon>
        <taxon>Ascomycota</taxon>
        <taxon>Pezizomycotina</taxon>
        <taxon>Sordariomycetes</taxon>
        <taxon>Sordariomycetidae</taxon>
        <taxon>Sordariales</taxon>
        <taxon>Podosporaceae</taxon>
        <taxon>Podospora</taxon>
    </lineage>
</organism>
<sequence>MTISTAKSQLYQLLETVGWQSRYYYQVNFSLAFDALSRVTTEKLSLRATRLVPEARVLR</sequence>
<dbReference type="Proteomes" id="UP001322138">
    <property type="component" value="Unassembled WGS sequence"/>
</dbReference>
<dbReference type="RefSeq" id="XP_062736873.1">
    <property type="nucleotide sequence ID" value="XM_062873800.1"/>
</dbReference>
<protein>
    <submittedName>
        <fullName evidence="1">Uncharacterized protein</fullName>
    </submittedName>
</protein>
<proteinExistence type="predicted"/>